<dbReference type="AlphaFoldDB" id="A0A3B0CUQ2"/>
<dbReference type="SUPFAM" id="SSF46689">
    <property type="entry name" value="Homeodomain-like"/>
    <property type="match status" value="2"/>
</dbReference>
<dbReference type="InterPro" id="IPR014710">
    <property type="entry name" value="RmlC-like_jellyroll"/>
</dbReference>
<evidence type="ECO:0000313" key="6">
    <source>
        <dbReference type="Proteomes" id="UP000282311"/>
    </source>
</evidence>
<dbReference type="CDD" id="cd02208">
    <property type="entry name" value="cupin_RmlC-like"/>
    <property type="match status" value="1"/>
</dbReference>
<evidence type="ECO:0000259" key="4">
    <source>
        <dbReference type="PROSITE" id="PS01124"/>
    </source>
</evidence>
<dbReference type="Gene3D" id="1.10.10.60">
    <property type="entry name" value="Homeodomain-like"/>
    <property type="match status" value="2"/>
</dbReference>
<keyword evidence="2" id="KW-0238">DNA-binding</keyword>
<dbReference type="PROSITE" id="PS01124">
    <property type="entry name" value="HTH_ARAC_FAMILY_2"/>
    <property type="match status" value="1"/>
</dbReference>
<accession>A0A3B0CUQ2</accession>
<dbReference type="Proteomes" id="UP000282311">
    <property type="component" value="Unassembled WGS sequence"/>
</dbReference>
<dbReference type="InterPro" id="IPR018062">
    <property type="entry name" value="HTH_AraC-typ_CS"/>
</dbReference>
<dbReference type="PANTHER" id="PTHR43280:SF2">
    <property type="entry name" value="HTH-TYPE TRANSCRIPTIONAL REGULATOR EXSA"/>
    <property type="match status" value="1"/>
</dbReference>
<dbReference type="GO" id="GO:0043565">
    <property type="term" value="F:sequence-specific DNA binding"/>
    <property type="evidence" value="ECO:0007669"/>
    <property type="project" value="InterPro"/>
</dbReference>
<evidence type="ECO:0000256" key="3">
    <source>
        <dbReference type="ARBA" id="ARBA00023163"/>
    </source>
</evidence>
<evidence type="ECO:0000256" key="1">
    <source>
        <dbReference type="ARBA" id="ARBA00023015"/>
    </source>
</evidence>
<evidence type="ECO:0000256" key="2">
    <source>
        <dbReference type="ARBA" id="ARBA00023125"/>
    </source>
</evidence>
<keyword evidence="6" id="KW-1185">Reference proteome</keyword>
<keyword evidence="3" id="KW-0804">Transcription</keyword>
<feature type="domain" description="HTH araC/xylS-type" evidence="4">
    <location>
        <begin position="197"/>
        <end position="295"/>
    </location>
</feature>
<sequence length="300" mass="35591">MLFNYELYEGRRKTMLFADTLKRPIELQLVVDRAAPYKEVFHFHPGAEIFYIHEGAGQVIVEQHLYEVKSGSLLFFRPFQPHYQQMEVGPEQPYIRSLFKYSPSYFAEFLKPFPSLYKFHDYLLHSDSVLQIQQLPAPERMDYWVRDFDRRFRSRPVSDDLERNALFLLSLFQYIQPIWQSYSQADVQQPTTDPFVVRILKWIDEFYPEEFQLESLARVAHMSPNHVSYLFQKTTGKTITDFLTIRRMKQASMLLQTTSLSVQEVGERSGYPNSSYFCQVFKKHMGMTPGQFRSQPPLRT</sequence>
<dbReference type="Pfam" id="PF07883">
    <property type="entry name" value="Cupin_2"/>
    <property type="match status" value="1"/>
</dbReference>
<dbReference type="RefSeq" id="WP_120745967.1">
    <property type="nucleotide sequence ID" value="NZ_RBAH01000002.1"/>
</dbReference>
<dbReference type="Pfam" id="PF12833">
    <property type="entry name" value="HTH_18"/>
    <property type="match status" value="1"/>
</dbReference>
<comment type="caution">
    <text evidence="5">The sequence shown here is derived from an EMBL/GenBank/DDBJ whole genome shotgun (WGS) entry which is preliminary data.</text>
</comment>
<dbReference type="SMART" id="SM00342">
    <property type="entry name" value="HTH_ARAC"/>
    <property type="match status" value="1"/>
</dbReference>
<dbReference type="InterPro" id="IPR009057">
    <property type="entry name" value="Homeodomain-like_sf"/>
</dbReference>
<dbReference type="InterPro" id="IPR018060">
    <property type="entry name" value="HTH_AraC"/>
</dbReference>
<dbReference type="InterPro" id="IPR013096">
    <property type="entry name" value="Cupin_2"/>
</dbReference>
<dbReference type="InterPro" id="IPR037923">
    <property type="entry name" value="HTH-like"/>
</dbReference>
<proteinExistence type="predicted"/>
<keyword evidence="1" id="KW-0805">Transcription regulation</keyword>
<dbReference type="EMBL" id="RBAH01000002">
    <property type="protein sequence ID" value="RKN86276.1"/>
    <property type="molecule type" value="Genomic_DNA"/>
</dbReference>
<name>A0A3B0CUQ2_9BACL</name>
<dbReference type="PROSITE" id="PS00041">
    <property type="entry name" value="HTH_ARAC_FAMILY_1"/>
    <property type="match status" value="1"/>
</dbReference>
<dbReference type="InterPro" id="IPR020449">
    <property type="entry name" value="Tscrpt_reg_AraC-type_HTH"/>
</dbReference>
<dbReference type="Gene3D" id="2.60.120.10">
    <property type="entry name" value="Jelly Rolls"/>
    <property type="match status" value="1"/>
</dbReference>
<evidence type="ECO:0000313" key="5">
    <source>
        <dbReference type="EMBL" id="RKN86276.1"/>
    </source>
</evidence>
<reference evidence="5 6" key="1">
    <citation type="journal article" date="2007" name="Int. J. Syst. Evol. Microbiol.">
        <title>Paenibacillus ginsengarvi sp. nov., isolated from soil from ginseng cultivation.</title>
        <authorList>
            <person name="Yoon M.H."/>
            <person name="Ten L.N."/>
            <person name="Im W.T."/>
        </authorList>
    </citation>
    <scope>NUCLEOTIDE SEQUENCE [LARGE SCALE GENOMIC DNA]</scope>
    <source>
        <strain evidence="5 6">KCTC 13059</strain>
    </source>
</reference>
<dbReference type="GO" id="GO:0003700">
    <property type="term" value="F:DNA-binding transcription factor activity"/>
    <property type="evidence" value="ECO:0007669"/>
    <property type="project" value="InterPro"/>
</dbReference>
<dbReference type="PRINTS" id="PR00032">
    <property type="entry name" value="HTHARAC"/>
</dbReference>
<protein>
    <submittedName>
        <fullName evidence="5">AraC family transcriptional regulator</fullName>
    </submittedName>
</protein>
<gene>
    <name evidence="5" type="ORF">D7M11_04495</name>
</gene>
<organism evidence="5 6">
    <name type="scientific">Paenibacillus ginsengarvi</name>
    <dbReference type="NCBI Taxonomy" id="400777"/>
    <lineage>
        <taxon>Bacteria</taxon>
        <taxon>Bacillati</taxon>
        <taxon>Bacillota</taxon>
        <taxon>Bacilli</taxon>
        <taxon>Bacillales</taxon>
        <taxon>Paenibacillaceae</taxon>
        <taxon>Paenibacillus</taxon>
    </lineage>
</organism>
<dbReference type="PANTHER" id="PTHR43280">
    <property type="entry name" value="ARAC-FAMILY TRANSCRIPTIONAL REGULATOR"/>
    <property type="match status" value="1"/>
</dbReference>
<dbReference type="SUPFAM" id="SSF51215">
    <property type="entry name" value="Regulatory protein AraC"/>
    <property type="match status" value="1"/>
</dbReference>